<reference evidence="1 2" key="1">
    <citation type="submission" date="2014-09" db="EMBL/GenBank/DDBJ databases">
        <title>Vibrio maritimus JCM 19235. (C45) whole genome shotgun sequence.</title>
        <authorList>
            <person name="Sawabe T."/>
            <person name="Meirelles P."/>
            <person name="Nakanishi M."/>
            <person name="Sayaka M."/>
            <person name="Hattori M."/>
            <person name="Ohkuma M."/>
        </authorList>
    </citation>
    <scope>NUCLEOTIDE SEQUENCE [LARGE SCALE GENOMIC DNA]</scope>
    <source>
        <strain evidence="2">JCM19235</strain>
    </source>
</reference>
<dbReference type="EC" id="3.5.1.25" evidence="1"/>
<dbReference type="SUPFAM" id="SSF51338">
    <property type="entry name" value="Composite domain of metallo-dependent hydrolases"/>
    <property type="match status" value="1"/>
</dbReference>
<proteinExistence type="predicted"/>
<dbReference type="GO" id="GO:0008448">
    <property type="term" value="F:N-acetylglucosamine-6-phosphate deacetylase activity"/>
    <property type="evidence" value="ECO:0007669"/>
    <property type="project" value="UniProtKB-EC"/>
</dbReference>
<organism evidence="1 2">
    <name type="scientific">Vibrio maritimus</name>
    <dbReference type="NCBI Taxonomy" id="990268"/>
    <lineage>
        <taxon>Bacteria</taxon>
        <taxon>Pseudomonadati</taxon>
        <taxon>Pseudomonadota</taxon>
        <taxon>Gammaproteobacteria</taxon>
        <taxon>Vibrionales</taxon>
        <taxon>Vibrionaceae</taxon>
        <taxon>Vibrio</taxon>
    </lineage>
</organism>
<evidence type="ECO:0000313" key="2">
    <source>
        <dbReference type="Proteomes" id="UP000029228"/>
    </source>
</evidence>
<accession>A0A090RW83</accession>
<gene>
    <name evidence="1" type="ORF">JCM19235_1076</name>
</gene>
<keyword evidence="1" id="KW-0378">Hydrolase</keyword>
<dbReference type="Gene3D" id="2.30.40.10">
    <property type="entry name" value="Urease, subunit C, domain 1"/>
    <property type="match status" value="1"/>
</dbReference>
<dbReference type="AlphaFoldDB" id="A0A090RW83"/>
<dbReference type="EMBL" id="BBMR01000004">
    <property type="protein sequence ID" value="GAL19720.1"/>
    <property type="molecule type" value="Genomic_DNA"/>
</dbReference>
<name>A0A090RW83_9VIBR</name>
<dbReference type="InterPro" id="IPR011059">
    <property type="entry name" value="Metal-dep_hydrolase_composite"/>
</dbReference>
<keyword evidence="2" id="KW-1185">Reference proteome</keyword>
<protein>
    <submittedName>
        <fullName evidence="1">N-acetylglucosamine-6-phosphate deacetylase</fullName>
        <ecNumber evidence="1">3.5.1.25</ecNumber>
    </submittedName>
</protein>
<sequence>MYALTNCKVFTGSDVLTNHAVLIDGEDIHSIVPDSELSSSIERVDLNGANLSLVLLICSLTVVAV</sequence>
<dbReference type="STRING" id="990268.JCM19235_1076"/>
<dbReference type="Proteomes" id="UP000029228">
    <property type="component" value="Unassembled WGS sequence"/>
</dbReference>
<comment type="caution">
    <text evidence="1">The sequence shown here is derived from an EMBL/GenBank/DDBJ whole genome shotgun (WGS) entry which is preliminary data.</text>
</comment>
<dbReference type="Pfam" id="PF22643">
    <property type="entry name" value="NagA_N"/>
    <property type="match status" value="1"/>
</dbReference>
<evidence type="ECO:0000313" key="1">
    <source>
        <dbReference type="EMBL" id="GAL19720.1"/>
    </source>
</evidence>